<reference evidence="1 2" key="1">
    <citation type="submission" date="2024-09" db="EMBL/GenBank/DDBJ databases">
        <authorList>
            <person name="Lee S.D."/>
        </authorList>
    </citation>
    <scope>NUCLEOTIDE SEQUENCE [LARGE SCALE GENOMIC DNA]</scope>
    <source>
        <strain evidence="1 2">N1-3</strain>
    </source>
</reference>
<dbReference type="Pfam" id="PF11209">
    <property type="entry name" value="LmeA"/>
    <property type="match status" value="1"/>
</dbReference>
<dbReference type="RefSeq" id="WP_380555613.1">
    <property type="nucleotide sequence ID" value="NZ_JBHEZY010000009.1"/>
</dbReference>
<proteinExistence type="predicted"/>
<accession>A0ABV6X5E1</accession>
<organism evidence="1 2">
    <name type="scientific">Streptacidiphilus alkalitolerans</name>
    <dbReference type="NCBI Taxonomy" id="3342712"/>
    <lineage>
        <taxon>Bacteria</taxon>
        <taxon>Bacillati</taxon>
        <taxon>Actinomycetota</taxon>
        <taxon>Actinomycetes</taxon>
        <taxon>Kitasatosporales</taxon>
        <taxon>Streptomycetaceae</taxon>
        <taxon>Streptacidiphilus</taxon>
    </lineage>
</organism>
<comment type="caution">
    <text evidence="1">The sequence shown here is derived from an EMBL/GenBank/DDBJ whole genome shotgun (WGS) entry which is preliminary data.</text>
</comment>
<sequence>MRAARRLLIVLLVLFGLFVAADRVALHFAESEAATKIQSARNLPQKPSVSIGGFPFLTQLASSKFDEVKVTSPELTVNDGKGGPDIRLQNFAIDGKGVRVTGNYSGIIADSGTGSALISYPDLSKALPNQVTVAYGGAPGKVKVSGRIDVPVLGAQNVSGTADVSVVNGTDISLSNLSGINGLAPGIGDLVSSFLQPKLQIAGLPSGLKLNTVQAGPDGIAVTVSGTNVSLSN</sequence>
<dbReference type="Proteomes" id="UP001592530">
    <property type="component" value="Unassembled WGS sequence"/>
</dbReference>
<dbReference type="InterPro" id="IPR021373">
    <property type="entry name" value="DUF2993"/>
</dbReference>
<evidence type="ECO:0000313" key="2">
    <source>
        <dbReference type="Proteomes" id="UP001592530"/>
    </source>
</evidence>
<evidence type="ECO:0000313" key="1">
    <source>
        <dbReference type="EMBL" id="MFC1433521.1"/>
    </source>
</evidence>
<name>A0ABV6X5E1_9ACTN</name>
<gene>
    <name evidence="1" type="ORF">ACEZDB_23010</name>
</gene>
<protein>
    <submittedName>
        <fullName evidence="1">DUF2993 domain-containing protein</fullName>
    </submittedName>
</protein>
<dbReference type="EMBL" id="JBHEZY010000009">
    <property type="protein sequence ID" value="MFC1433521.1"/>
    <property type="molecule type" value="Genomic_DNA"/>
</dbReference>